<dbReference type="STRING" id="693977.Deipr_1445"/>
<dbReference type="EMBL" id="CP002536">
    <property type="protein sequence ID" value="ADY26587.1"/>
    <property type="molecule type" value="Genomic_DNA"/>
</dbReference>
<evidence type="ECO:0000313" key="2">
    <source>
        <dbReference type="Proteomes" id="UP000007718"/>
    </source>
</evidence>
<organism evidence="1 2">
    <name type="scientific">Deinococcus proteolyticus (strain ATCC 35074 / DSM 20540 / JCM 6276 / NBRC 101906 / NCIMB 13154 / VKM Ac-1939 / CCM 2703 / MRP)</name>
    <dbReference type="NCBI Taxonomy" id="693977"/>
    <lineage>
        <taxon>Bacteria</taxon>
        <taxon>Thermotogati</taxon>
        <taxon>Deinococcota</taxon>
        <taxon>Deinococci</taxon>
        <taxon>Deinococcales</taxon>
        <taxon>Deinococcaceae</taxon>
        <taxon>Deinococcus</taxon>
    </lineage>
</organism>
<dbReference type="KEGG" id="dpt:Deipr_1445"/>
<reference evidence="2" key="1">
    <citation type="submission" date="2011-02" db="EMBL/GenBank/DDBJ databases">
        <title>The complete sequence of chromosome of Deinococcus proteolyticus DSM 20540.</title>
        <authorList>
            <consortium name="US DOE Joint Genome Institute (JGI-PGF)"/>
            <person name="Lucas S."/>
            <person name="Copeland A."/>
            <person name="Lapidus A."/>
            <person name="Bruce D."/>
            <person name="Goodwin L."/>
            <person name="Pitluck S."/>
            <person name="Kyrpides N."/>
            <person name="Mavromatis K."/>
            <person name="Pagani I."/>
            <person name="Ivanova N."/>
            <person name="Ovchinnikova G."/>
            <person name="Zeytun A."/>
            <person name="Detter J.C."/>
            <person name="Han C."/>
            <person name="Land M."/>
            <person name="Hauser L."/>
            <person name="Markowitz V."/>
            <person name="Cheng J.-F."/>
            <person name="Hugenholtz P."/>
            <person name="Woyke T."/>
            <person name="Wu D."/>
            <person name="Pukall R."/>
            <person name="Steenblock K."/>
            <person name="Brambilla E."/>
            <person name="Klenk H.-P."/>
            <person name="Eisen J.A."/>
        </authorList>
    </citation>
    <scope>NUCLEOTIDE SEQUENCE [LARGE SCALE GENOMIC DNA]</scope>
    <source>
        <strain evidence="2">ATCC 35074 / DSM 20540 / JCM 6276 / NBRC 101906 / NCIMB 13154 / VKM Ac-1939 / CCM 2703 / MRP</strain>
    </source>
</reference>
<evidence type="ECO:0000313" key="1">
    <source>
        <dbReference type="EMBL" id="ADY26587.1"/>
    </source>
</evidence>
<sequence length="96" mass="9153">MSGTVNGGGSGATLPARVRVTRPPLPLAPALAKAAGQLLPDTDLAQVEAAALAIAGGSVIGAALRTGDGTATSVAPGWRGKGIEAALTAELDTPAG</sequence>
<dbReference type="HOGENOM" id="CLU_181372_0_0_0"/>
<protein>
    <recommendedName>
        <fullName evidence="3">GCN5-related N-acetyltransferase</fullName>
    </recommendedName>
</protein>
<evidence type="ECO:0008006" key="3">
    <source>
        <dbReference type="Google" id="ProtNLM"/>
    </source>
</evidence>
<keyword evidence="2" id="KW-1185">Reference proteome</keyword>
<dbReference type="AlphaFoldDB" id="F0RJL7"/>
<proteinExistence type="predicted"/>
<name>F0RJL7_DEIPM</name>
<reference evidence="1 2" key="2">
    <citation type="journal article" date="2012" name="Stand. Genomic Sci.">
        <title>Complete genome sequence of the orange-red pigmented, radioresistant Deinococcus proteolyticus type strain (MRP(T)).</title>
        <authorList>
            <person name="Copeland A."/>
            <person name="Zeytun A."/>
            <person name="Yassawong M."/>
            <person name="Nolan M."/>
            <person name="Lucas S."/>
            <person name="Hammon N."/>
            <person name="Deshpande S."/>
            <person name="Cheng J.F."/>
            <person name="Han C."/>
            <person name="Tapia R."/>
            <person name="Goodwin L.A."/>
            <person name="Pitluck S."/>
            <person name="Mavromatis K."/>
            <person name="Liolios K."/>
            <person name="Pagani I."/>
            <person name="Ivanova N."/>
            <person name="Mikhailova N."/>
            <person name="Pati A."/>
            <person name="Chen A."/>
            <person name="Palaniappan K."/>
            <person name="Land M."/>
            <person name="Hauser L."/>
            <person name="Jeffries C.D."/>
            <person name="Brambilla E.M."/>
            <person name="Rohde M."/>
            <person name="Sikorski J."/>
            <person name="Pukall R."/>
            <person name="Goker M."/>
            <person name="Detter J.C."/>
            <person name="Woyke T."/>
            <person name="Bristow J."/>
            <person name="Eisen J.A."/>
            <person name="Markowitz V."/>
            <person name="Hugenholtz P."/>
            <person name="Kyrpides N.C."/>
            <person name="Klenk H.P."/>
            <person name="Lapidus A."/>
        </authorList>
    </citation>
    <scope>NUCLEOTIDE SEQUENCE [LARGE SCALE GENOMIC DNA]</scope>
    <source>
        <strain evidence="2">ATCC 35074 / DSM 20540 / JCM 6276 / NBRC 101906 / NCIMB 13154 / VKM Ac-1939 / CCM 2703 / MRP</strain>
    </source>
</reference>
<gene>
    <name evidence="1" type="ordered locus">Deipr_1445</name>
</gene>
<accession>F0RJL7</accession>
<dbReference type="Proteomes" id="UP000007718">
    <property type="component" value="Chromosome"/>
</dbReference>